<evidence type="ECO:0008006" key="4">
    <source>
        <dbReference type="Google" id="ProtNLM"/>
    </source>
</evidence>
<organism evidence="2 3">
    <name type="scientific">Amycolatopsis regifaucium</name>
    <dbReference type="NCBI Taxonomy" id="546365"/>
    <lineage>
        <taxon>Bacteria</taxon>
        <taxon>Bacillati</taxon>
        <taxon>Actinomycetota</taxon>
        <taxon>Actinomycetes</taxon>
        <taxon>Pseudonocardiales</taxon>
        <taxon>Pseudonocardiaceae</taxon>
        <taxon>Amycolatopsis</taxon>
    </lineage>
</organism>
<protein>
    <recommendedName>
        <fullName evidence="4">DUF3558 domain-containing protein</fullName>
    </recommendedName>
</protein>
<dbReference type="RefSeq" id="WP_063054084.1">
    <property type="nucleotide sequence ID" value="NZ_FOPQ01000008.1"/>
</dbReference>
<feature type="signal peptide" evidence="1">
    <location>
        <begin position="1"/>
        <end position="20"/>
    </location>
</feature>
<feature type="chain" id="PRO_5045382723" description="DUF3558 domain-containing protein" evidence="1">
    <location>
        <begin position="21"/>
        <end position="347"/>
    </location>
</feature>
<dbReference type="PROSITE" id="PS51257">
    <property type="entry name" value="PROKAR_LIPOPROTEIN"/>
    <property type="match status" value="1"/>
</dbReference>
<evidence type="ECO:0000313" key="3">
    <source>
        <dbReference type="Proteomes" id="UP000186883"/>
    </source>
</evidence>
<evidence type="ECO:0000256" key="1">
    <source>
        <dbReference type="SAM" id="SignalP"/>
    </source>
</evidence>
<sequence length="347" mass="36577">MSRWPYFVAIALLLTGCSSAVDGKAFPEGSAPGASEAKYPKYKPPADGSGFSDQMLDQPLALPSKQGEEGCDWLDSIKPDLQPLGLISTKGVLSGCQFVFPGNKGAQVHAYSPYSWITQDSPVMEPVEIAGIKGRTYAFDPEPATFCSVNMDVRAYASIAVDAYDVNSDEGGVRAEHCELAKKVAEVVLKKFVPLAGGKPAPSTVQEPSAEALKNADICEVVKFTHANYAGVNGGREGAQKGESPIGPTCTHEVAYAKVVGMYTTGTGGLEAVPPKPGAEVRNGKFGTLKARYEQTEETCAVSVQLTNGQVVQVDFVGKKKEAMSRTCVSAQLVLSVSMLALINGDG</sequence>
<reference evidence="2" key="1">
    <citation type="submission" date="2016-11" db="EMBL/GenBank/DDBJ databases">
        <title>Genome sequencing of Amycolatopsis regifaucium.</title>
        <authorList>
            <person name="Mayilraj S."/>
            <person name="Kaur N."/>
        </authorList>
    </citation>
    <scope>NUCLEOTIDE SEQUENCE [LARGE SCALE GENOMIC DNA]</scope>
    <source>
        <strain evidence="2">GY080</strain>
    </source>
</reference>
<evidence type="ECO:0000313" key="2">
    <source>
        <dbReference type="EMBL" id="OKA08324.1"/>
    </source>
</evidence>
<keyword evidence="1" id="KW-0732">Signal</keyword>
<dbReference type="EMBL" id="LOBU02000012">
    <property type="protein sequence ID" value="OKA08324.1"/>
    <property type="molecule type" value="Genomic_DNA"/>
</dbReference>
<keyword evidence="3" id="KW-1185">Reference proteome</keyword>
<proteinExistence type="predicted"/>
<comment type="caution">
    <text evidence="2">The sequence shown here is derived from an EMBL/GenBank/DDBJ whole genome shotgun (WGS) entry which is preliminary data.</text>
</comment>
<dbReference type="InterPro" id="IPR024520">
    <property type="entry name" value="DUF3558"/>
</dbReference>
<name>A0ABX3DUR8_9PSEU</name>
<dbReference type="Proteomes" id="UP000186883">
    <property type="component" value="Unassembled WGS sequence"/>
</dbReference>
<dbReference type="Pfam" id="PF12079">
    <property type="entry name" value="DUF3558"/>
    <property type="match status" value="1"/>
</dbReference>
<gene>
    <name evidence="2" type="ORF">ATP06_0213715</name>
</gene>
<accession>A0ABX3DUR8</accession>